<proteinExistence type="inferred from homology"/>
<evidence type="ECO:0000256" key="4">
    <source>
        <dbReference type="ARBA" id="ARBA00023125"/>
    </source>
</evidence>
<evidence type="ECO:0000256" key="2">
    <source>
        <dbReference type="ARBA" id="ARBA00023015"/>
    </source>
</evidence>
<keyword evidence="3" id="KW-0731">Sigma factor</keyword>
<dbReference type="Gene3D" id="1.10.10.10">
    <property type="entry name" value="Winged helix-like DNA-binding domain superfamily/Winged helix DNA-binding domain"/>
    <property type="match status" value="1"/>
</dbReference>
<name>A0A5M6CJ73_9BACT</name>
<dbReference type="InterPro" id="IPR007627">
    <property type="entry name" value="RNA_pol_sigma70_r2"/>
</dbReference>
<dbReference type="InterPro" id="IPR039425">
    <property type="entry name" value="RNA_pol_sigma-70-like"/>
</dbReference>
<evidence type="ECO:0000259" key="7">
    <source>
        <dbReference type="Pfam" id="PF08281"/>
    </source>
</evidence>
<accession>A0A5M6CJ73</accession>
<gene>
    <name evidence="8" type="ORF">F0919_11350</name>
</gene>
<dbReference type="InterPro" id="IPR036388">
    <property type="entry name" value="WH-like_DNA-bd_sf"/>
</dbReference>
<comment type="similarity">
    <text evidence="1">Belongs to the sigma-70 factor family. ECF subfamily.</text>
</comment>
<dbReference type="RefSeq" id="WP_150032887.1">
    <property type="nucleotide sequence ID" value="NZ_VWSH01000003.1"/>
</dbReference>
<keyword evidence="5" id="KW-0804">Transcription</keyword>
<dbReference type="Gene3D" id="1.10.1740.10">
    <property type="match status" value="1"/>
</dbReference>
<dbReference type="SUPFAM" id="SSF88946">
    <property type="entry name" value="Sigma2 domain of RNA polymerase sigma factors"/>
    <property type="match status" value="1"/>
</dbReference>
<dbReference type="InterPro" id="IPR014284">
    <property type="entry name" value="RNA_pol_sigma-70_dom"/>
</dbReference>
<dbReference type="Pfam" id="PF04542">
    <property type="entry name" value="Sigma70_r2"/>
    <property type="match status" value="1"/>
</dbReference>
<protein>
    <submittedName>
        <fullName evidence="8">Sigma-70 family RNA polymerase sigma factor</fullName>
    </submittedName>
</protein>
<dbReference type="SUPFAM" id="SSF88659">
    <property type="entry name" value="Sigma3 and sigma4 domains of RNA polymerase sigma factors"/>
    <property type="match status" value="1"/>
</dbReference>
<dbReference type="PANTHER" id="PTHR43133:SF8">
    <property type="entry name" value="RNA POLYMERASE SIGMA FACTOR HI_1459-RELATED"/>
    <property type="match status" value="1"/>
</dbReference>
<evidence type="ECO:0000259" key="6">
    <source>
        <dbReference type="Pfam" id="PF04542"/>
    </source>
</evidence>
<evidence type="ECO:0000256" key="1">
    <source>
        <dbReference type="ARBA" id="ARBA00010641"/>
    </source>
</evidence>
<keyword evidence="4" id="KW-0238">DNA-binding</keyword>
<dbReference type="CDD" id="cd06171">
    <property type="entry name" value="Sigma70_r4"/>
    <property type="match status" value="1"/>
</dbReference>
<dbReference type="Pfam" id="PF08281">
    <property type="entry name" value="Sigma70_r4_2"/>
    <property type="match status" value="1"/>
</dbReference>
<evidence type="ECO:0000313" key="9">
    <source>
        <dbReference type="Proteomes" id="UP000323632"/>
    </source>
</evidence>
<keyword evidence="2" id="KW-0805">Transcription regulation</keyword>
<feature type="domain" description="RNA polymerase sigma-70 region 2" evidence="6">
    <location>
        <begin position="10"/>
        <end position="76"/>
    </location>
</feature>
<dbReference type="GO" id="GO:0003677">
    <property type="term" value="F:DNA binding"/>
    <property type="evidence" value="ECO:0007669"/>
    <property type="project" value="UniProtKB-KW"/>
</dbReference>
<dbReference type="AlphaFoldDB" id="A0A5M6CJ73"/>
<sequence>MTTSEYNHCVHEWADSLYRFAFKSTGCSENGKDVAQHAFSVLWEKRLEVLPDKAKSFLFTVAYRKCMDYHRLKKRTIVTNDIHENFLSEQPKNNDLKYILQTALGKLDEQSRNLILLKDYEGYSYEEIAKLTNLNETQVKVYLHRARKVLKNYLVHKDFIL</sequence>
<reference evidence="8 9" key="1">
    <citation type="submission" date="2019-09" db="EMBL/GenBank/DDBJ databases">
        <title>Genome sequence and assembly of Taibaiella sp.</title>
        <authorList>
            <person name="Chhetri G."/>
        </authorList>
    </citation>
    <scope>NUCLEOTIDE SEQUENCE [LARGE SCALE GENOMIC DNA]</scope>
    <source>
        <strain evidence="8 9">KVB11</strain>
    </source>
</reference>
<organism evidence="8 9">
    <name type="scientific">Taibaiella lutea</name>
    <dbReference type="NCBI Taxonomy" id="2608001"/>
    <lineage>
        <taxon>Bacteria</taxon>
        <taxon>Pseudomonadati</taxon>
        <taxon>Bacteroidota</taxon>
        <taxon>Chitinophagia</taxon>
        <taxon>Chitinophagales</taxon>
        <taxon>Chitinophagaceae</taxon>
        <taxon>Taibaiella</taxon>
    </lineage>
</organism>
<feature type="domain" description="RNA polymerase sigma factor 70 region 4 type 2" evidence="7">
    <location>
        <begin position="99"/>
        <end position="148"/>
    </location>
</feature>
<evidence type="ECO:0000313" key="8">
    <source>
        <dbReference type="EMBL" id="KAA5533139.1"/>
    </source>
</evidence>
<keyword evidence="9" id="KW-1185">Reference proteome</keyword>
<dbReference type="InterPro" id="IPR013249">
    <property type="entry name" value="RNA_pol_sigma70_r4_t2"/>
</dbReference>
<evidence type="ECO:0000256" key="3">
    <source>
        <dbReference type="ARBA" id="ARBA00023082"/>
    </source>
</evidence>
<dbReference type="GO" id="GO:0006352">
    <property type="term" value="P:DNA-templated transcription initiation"/>
    <property type="evidence" value="ECO:0007669"/>
    <property type="project" value="InterPro"/>
</dbReference>
<dbReference type="PANTHER" id="PTHR43133">
    <property type="entry name" value="RNA POLYMERASE ECF-TYPE SIGMA FACTO"/>
    <property type="match status" value="1"/>
</dbReference>
<dbReference type="EMBL" id="VWSH01000003">
    <property type="protein sequence ID" value="KAA5533139.1"/>
    <property type="molecule type" value="Genomic_DNA"/>
</dbReference>
<evidence type="ECO:0000256" key="5">
    <source>
        <dbReference type="ARBA" id="ARBA00023163"/>
    </source>
</evidence>
<dbReference type="NCBIfam" id="TIGR02937">
    <property type="entry name" value="sigma70-ECF"/>
    <property type="match status" value="1"/>
</dbReference>
<dbReference type="GO" id="GO:0016987">
    <property type="term" value="F:sigma factor activity"/>
    <property type="evidence" value="ECO:0007669"/>
    <property type="project" value="UniProtKB-KW"/>
</dbReference>
<dbReference type="InterPro" id="IPR013324">
    <property type="entry name" value="RNA_pol_sigma_r3/r4-like"/>
</dbReference>
<dbReference type="Proteomes" id="UP000323632">
    <property type="component" value="Unassembled WGS sequence"/>
</dbReference>
<comment type="caution">
    <text evidence="8">The sequence shown here is derived from an EMBL/GenBank/DDBJ whole genome shotgun (WGS) entry which is preliminary data.</text>
</comment>
<dbReference type="InterPro" id="IPR013325">
    <property type="entry name" value="RNA_pol_sigma_r2"/>
</dbReference>